<dbReference type="AlphaFoldDB" id="A0ABD3U571"/>
<dbReference type="CDD" id="cd17731">
    <property type="entry name" value="BRCT_TopBP1_rpt2_like"/>
    <property type="match status" value="1"/>
</dbReference>
<dbReference type="SUPFAM" id="SSF52113">
    <property type="entry name" value="BRCT domain"/>
    <property type="match status" value="2"/>
</dbReference>
<evidence type="ECO:0000259" key="1">
    <source>
        <dbReference type="PROSITE" id="PS50172"/>
    </source>
</evidence>
<gene>
    <name evidence="2" type="ORF">ACJIZ3_001494</name>
</gene>
<dbReference type="PANTHER" id="PTHR47576:SF2">
    <property type="entry name" value="BRCT DOMAIN DNA REPAIR PROTEIN-RELATED"/>
    <property type="match status" value="1"/>
</dbReference>
<dbReference type="InterPro" id="IPR036420">
    <property type="entry name" value="BRCT_dom_sf"/>
</dbReference>
<dbReference type="Gene3D" id="3.40.50.10190">
    <property type="entry name" value="BRCT domain"/>
    <property type="match status" value="1"/>
</dbReference>
<dbReference type="SMART" id="SM00292">
    <property type="entry name" value="BRCT"/>
    <property type="match status" value="2"/>
</dbReference>
<dbReference type="Pfam" id="PF12738">
    <property type="entry name" value="PTCB-BRCT"/>
    <property type="match status" value="1"/>
</dbReference>
<dbReference type="PROSITE" id="PS50172">
    <property type="entry name" value="BRCT"/>
    <property type="match status" value="2"/>
</dbReference>
<comment type="caution">
    <text evidence="2">The sequence shown here is derived from an EMBL/GenBank/DDBJ whole genome shotgun (WGS) entry which is preliminary data.</text>
</comment>
<dbReference type="InterPro" id="IPR059215">
    <property type="entry name" value="BRCT2_TopBP1-like"/>
</dbReference>
<protein>
    <recommendedName>
        <fullName evidence="1">BRCT domain-containing protein</fullName>
    </recommendedName>
</protein>
<reference evidence="2 3" key="1">
    <citation type="submission" date="2024-12" db="EMBL/GenBank/DDBJ databases">
        <title>The unique morphological basis and parallel evolutionary history of personate flowers in Penstemon.</title>
        <authorList>
            <person name="Depatie T.H."/>
            <person name="Wessinger C.A."/>
        </authorList>
    </citation>
    <scope>NUCLEOTIDE SEQUENCE [LARGE SCALE GENOMIC DNA]</scope>
    <source>
        <strain evidence="2">WTNN_2</strain>
        <tissue evidence="2">Leaf</tissue>
    </source>
</reference>
<feature type="domain" description="BRCT" evidence="1">
    <location>
        <begin position="55"/>
        <end position="151"/>
    </location>
</feature>
<dbReference type="InterPro" id="IPR001357">
    <property type="entry name" value="BRCT_dom"/>
</dbReference>
<dbReference type="Proteomes" id="UP001634393">
    <property type="component" value="Unassembled WGS sequence"/>
</dbReference>
<dbReference type="InterPro" id="IPR046522">
    <property type="entry name" value="DUF6699"/>
</dbReference>
<accession>A0ABD3U571</accession>
<evidence type="ECO:0000313" key="3">
    <source>
        <dbReference type="Proteomes" id="UP001634393"/>
    </source>
</evidence>
<dbReference type="PANTHER" id="PTHR47576">
    <property type="entry name" value="BRCT DOMAIN DNA REPAIR PROTEIN-RELATED"/>
    <property type="match status" value="1"/>
</dbReference>
<evidence type="ECO:0000313" key="2">
    <source>
        <dbReference type="EMBL" id="KAL3844091.1"/>
    </source>
</evidence>
<organism evidence="2 3">
    <name type="scientific">Penstemon smallii</name>
    <dbReference type="NCBI Taxonomy" id="265156"/>
    <lineage>
        <taxon>Eukaryota</taxon>
        <taxon>Viridiplantae</taxon>
        <taxon>Streptophyta</taxon>
        <taxon>Embryophyta</taxon>
        <taxon>Tracheophyta</taxon>
        <taxon>Spermatophyta</taxon>
        <taxon>Magnoliopsida</taxon>
        <taxon>eudicotyledons</taxon>
        <taxon>Gunneridae</taxon>
        <taxon>Pentapetalae</taxon>
        <taxon>asterids</taxon>
        <taxon>lamiids</taxon>
        <taxon>Lamiales</taxon>
        <taxon>Plantaginaceae</taxon>
        <taxon>Cheloneae</taxon>
        <taxon>Penstemon</taxon>
    </lineage>
</organism>
<feature type="domain" description="BRCT" evidence="1">
    <location>
        <begin position="208"/>
        <end position="286"/>
    </location>
</feature>
<sequence length="554" mass="61614">MGGGVGGGRVEVINVKGCSRLFPDFSSSFRGIPSFSLEPSSPASAVSQSPVKILKSNGPFFGLVICVTGLSKETRKQVKEATERLGGQYSPHLHPQCTHLVVQISFLFFHGRKFEHALKHGPTNGLFLVTIGWFVDSVKRNVRLKESLYSVNSVGDMGIPTDILKSLDHNIEAENSCLPVGLVKNTTQPNTIEPPRLRFSERESQRQSVSSSFSGQSFYVDVDVPIGLRTKVTETLSAEGASLVDQWFIGCNASHVVCEGPSIRKYLGHTSNLVTPLWILKSAKEKCQQRLVHLSADLARYTGAMLDSSEIDVSKEEANRLTSSGNITSPLIKVSHEERQLRATLAKDGVRKRRNRRLQTCQNPIRPITPSSLLDSICWSISEPTSTASIYTDSSSVEINAVESVFFDAKEEDGKESETSFVNLSRPLTESEKSEIILKSHFLTIMFPVDRFSEMGPCSRTLFSNKGFTCLQVLDHIYGFYQENMSSEEIEIAIHTDSRHADRLRSAYSSKETTECGYVKFRRIDFLGSRRSFEMLKRVSGDNSSNVYELLIRA</sequence>
<keyword evidence="3" id="KW-1185">Reference proteome</keyword>
<name>A0ABD3U571_9LAMI</name>
<proteinExistence type="predicted"/>
<dbReference type="EMBL" id="JBJXBP010000002">
    <property type="protein sequence ID" value="KAL3844091.1"/>
    <property type="molecule type" value="Genomic_DNA"/>
</dbReference>
<dbReference type="Pfam" id="PF20415">
    <property type="entry name" value="DUF6699"/>
    <property type="match status" value="1"/>
</dbReference>